<keyword evidence="1" id="KW-0812">Transmembrane</keyword>
<accession>A0AAV4TBU0</accession>
<reference evidence="2 3" key="1">
    <citation type="submission" date="2021-06" db="EMBL/GenBank/DDBJ databases">
        <title>Caerostris extrusa draft genome.</title>
        <authorList>
            <person name="Kono N."/>
            <person name="Arakawa K."/>
        </authorList>
    </citation>
    <scope>NUCLEOTIDE SEQUENCE [LARGE SCALE GENOMIC DNA]</scope>
</reference>
<name>A0AAV4TBU0_CAEEX</name>
<evidence type="ECO:0000313" key="3">
    <source>
        <dbReference type="Proteomes" id="UP001054945"/>
    </source>
</evidence>
<keyword evidence="1" id="KW-1133">Transmembrane helix</keyword>
<gene>
    <name evidence="2" type="ORF">CEXT_631972</name>
</gene>
<organism evidence="2 3">
    <name type="scientific">Caerostris extrusa</name>
    <name type="common">Bark spider</name>
    <name type="synonym">Caerostris bankana</name>
    <dbReference type="NCBI Taxonomy" id="172846"/>
    <lineage>
        <taxon>Eukaryota</taxon>
        <taxon>Metazoa</taxon>
        <taxon>Ecdysozoa</taxon>
        <taxon>Arthropoda</taxon>
        <taxon>Chelicerata</taxon>
        <taxon>Arachnida</taxon>
        <taxon>Araneae</taxon>
        <taxon>Araneomorphae</taxon>
        <taxon>Entelegynae</taxon>
        <taxon>Araneoidea</taxon>
        <taxon>Araneidae</taxon>
        <taxon>Caerostris</taxon>
    </lineage>
</organism>
<dbReference type="Proteomes" id="UP001054945">
    <property type="component" value="Unassembled WGS sequence"/>
</dbReference>
<comment type="caution">
    <text evidence="2">The sequence shown here is derived from an EMBL/GenBank/DDBJ whole genome shotgun (WGS) entry which is preliminary data.</text>
</comment>
<proteinExistence type="predicted"/>
<feature type="transmembrane region" description="Helical" evidence="1">
    <location>
        <begin position="12"/>
        <end position="35"/>
    </location>
</feature>
<dbReference type="AlphaFoldDB" id="A0AAV4TBU0"/>
<dbReference type="EMBL" id="BPLR01010715">
    <property type="protein sequence ID" value="GIY41433.1"/>
    <property type="molecule type" value="Genomic_DNA"/>
</dbReference>
<keyword evidence="3" id="KW-1185">Reference proteome</keyword>
<keyword evidence="1" id="KW-0472">Membrane</keyword>
<evidence type="ECO:0000313" key="2">
    <source>
        <dbReference type="EMBL" id="GIY41433.1"/>
    </source>
</evidence>
<sequence>MKEEKALKQKYMCNLSGIFYFDGILYFILILHLRIDNLFWHIMSLYSQILNVEKFIYENILEVPHKIPHQENLTSETVKTSDEKY</sequence>
<evidence type="ECO:0000256" key="1">
    <source>
        <dbReference type="SAM" id="Phobius"/>
    </source>
</evidence>
<protein>
    <submittedName>
        <fullName evidence="2">Uncharacterized protein</fullName>
    </submittedName>
</protein>